<dbReference type="EC" id="2.7.7.7" evidence="1"/>
<comment type="catalytic activity">
    <reaction evidence="8">
        <text>DNA(n) + a 2'-deoxyribonucleoside 5'-triphosphate = DNA(n+1) + diphosphate</text>
        <dbReference type="Rhea" id="RHEA:22508"/>
        <dbReference type="Rhea" id="RHEA-COMP:17339"/>
        <dbReference type="Rhea" id="RHEA-COMP:17340"/>
        <dbReference type="ChEBI" id="CHEBI:33019"/>
        <dbReference type="ChEBI" id="CHEBI:61560"/>
        <dbReference type="ChEBI" id="CHEBI:173112"/>
        <dbReference type="EC" id="2.7.7.7"/>
    </reaction>
</comment>
<dbReference type="Gene3D" id="1.10.8.60">
    <property type="match status" value="1"/>
</dbReference>
<feature type="domain" description="DNA polymerase III delta N-terminal" evidence="9">
    <location>
        <begin position="24"/>
        <end position="127"/>
    </location>
</feature>
<comment type="caution">
    <text evidence="10">The sequence shown here is derived from an EMBL/GenBank/DDBJ whole genome shotgun (WGS) entry which is preliminary data.</text>
</comment>
<keyword evidence="6" id="KW-0239">DNA-directed DNA polymerase</keyword>
<protein>
    <recommendedName>
        <fullName evidence="2">DNA polymerase III subunit delta</fullName>
        <ecNumber evidence="1">2.7.7.7</ecNumber>
    </recommendedName>
</protein>
<dbReference type="GO" id="GO:0009360">
    <property type="term" value="C:DNA polymerase III complex"/>
    <property type="evidence" value="ECO:0007669"/>
    <property type="project" value="InterPro"/>
</dbReference>
<keyword evidence="4" id="KW-0548">Nucleotidyltransferase</keyword>
<dbReference type="Gene3D" id="3.40.50.300">
    <property type="entry name" value="P-loop containing nucleotide triphosphate hydrolases"/>
    <property type="match status" value="1"/>
</dbReference>
<keyword evidence="3" id="KW-0808">Transferase</keyword>
<dbReference type="SUPFAM" id="SSF48019">
    <property type="entry name" value="post-AAA+ oligomerization domain-like"/>
    <property type="match status" value="1"/>
</dbReference>
<comment type="similarity">
    <text evidence="7">Belongs to the DNA polymerase HolA subunit family.</text>
</comment>
<gene>
    <name evidence="10" type="ORF">GR183_07880</name>
</gene>
<sequence length="346" mass="38134">MVALKAQEIDRFLAHPPEGVSLVLIYGPDTGLVSERAQKLVAQATADNDDPFSLVKLDAADISADPTRLIDEALTIPLFGGRRVVWVKDGGSKNLAPAVDPLLKQSGEMALIVIEAGDLKKGTGLRKRFESDKKAVAIPCYADGVRDVERLIEEEVRHFGLTISREARQALQEHLGADRLASRGEIRKLCLYAYGKERIETGDVDAVIGDASAFVVDELVDAVATGDLETIDHGIERLEETGQKPDIIANNALRHFQLLHRLRGLYDKGAPAAQIVNQCSPPIFFRRRDTVAREIGLWNREDLEKAIDRLGQTVREARLNQNLGPALVSDVFLTLGRVSRARRGRR</sequence>
<dbReference type="Pfam" id="PF06144">
    <property type="entry name" value="DNA_pol3_delta"/>
    <property type="match status" value="1"/>
</dbReference>
<dbReference type="EMBL" id="WUMV01000003">
    <property type="protein sequence ID" value="MXN64823.1"/>
    <property type="molecule type" value="Genomic_DNA"/>
</dbReference>
<dbReference type="SUPFAM" id="SSF52540">
    <property type="entry name" value="P-loop containing nucleoside triphosphate hydrolases"/>
    <property type="match status" value="1"/>
</dbReference>
<evidence type="ECO:0000259" key="9">
    <source>
        <dbReference type="Pfam" id="PF06144"/>
    </source>
</evidence>
<dbReference type="PANTHER" id="PTHR34388">
    <property type="entry name" value="DNA POLYMERASE III SUBUNIT DELTA"/>
    <property type="match status" value="1"/>
</dbReference>
<dbReference type="InterPro" id="IPR010372">
    <property type="entry name" value="DNA_pol3_delta_N"/>
</dbReference>
<dbReference type="GO" id="GO:0006261">
    <property type="term" value="P:DNA-templated DNA replication"/>
    <property type="evidence" value="ECO:0007669"/>
    <property type="project" value="TreeGrafter"/>
</dbReference>
<evidence type="ECO:0000256" key="2">
    <source>
        <dbReference type="ARBA" id="ARBA00017703"/>
    </source>
</evidence>
<dbReference type="Proteomes" id="UP000433101">
    <property type="component" value="Unassembled WGS sequence"/>
</dbReference>
<dbReference type="NCBIfam" id="TIGR01128">
    <property type="entry name" value="holA"/>
    <property type="match status" value="1"/>
</dbReference>
<evidence type="ECO:0000256" key="1">
    <source>
        <dbReference type="ARBA" id="ARBA00012417"/>
    </source>
</evidence>
<reference evidence="10 11" key="1">
    <citation type="submission" date="2019-12" db="EMBL/GenBank/DDBJ databases">
        <authorList>
            <person name="Li M."/>
        </authorList>
    </citation>
    <scope>NUCLEOTIDE SEQUENCE [LARGE SCALE GENOMIC DNA]</scope>
    <source>
        <strain evidence="10 11">GBMRC 2046</strain>
    </source>
</reference>
<organism evidence="10 11">
    <name type="scientific">Stappia sediminis</name>
    <dbReference type="NCBI Taxonomy" id="2692190"/>
    <lineage>
        <taxon>Bacteria</taxon>
        <taxon>Pseudomonadati</taxon>
        <taxon>Pseudomonadota</taxon>
        <taxon>Alphaproteobacteria</taxon>
        <taxon>Hyphomicrobiales</taxon>
        <taxon>Stappiaceae</taxon>
        <taxon>Stappia</taxon>
    </lineage>
</organism>
<dbReference type="InterPro" id="IPR008921">
    <property type="entry name" value="DNA_pol3_clamp-load_cplx_C"/>
</dbReference>
<evidence type="ECO:0000256" key="8">
    <source>
        <dbReference type="ARBA" id="ARBA00049244"/>
    </source>
</evidence>
<evidence type="ECO:0000313" key="10">
    <source>
        <dbReference type="EMBL" id="MXN64823.1"/>
    </source>
</evidence>
<name>A0A7X3LTJ7_9HYPH</name>
<keyword evidence="5" id="KW-0235">DNA replication</keyword>
<evidence type="ECO:0000256" key="4">
    <source>
        <dbReference type="ARBA" id="ARBA00022695"/>
    </source>
</evidence>
<proteinExistence type="inferred from homology"/>
<dbReference type="GO" id="GO:0003887">
    <property type="term" value="F:DNA-directed DNA polymerase activity"/>
    <property type="evidence" value="ECO:0007669"/>
    <property type="project" value="UniProtKB-KW"/>
</dbReference>
<dbReference type="RefSeq" id="WP_160775067.1">
    <property type="nucleotide sequence ID" value="NZ_WUMV01000003.1"/>
</dbReference>
<accession>A0A7X3LTJ7</accession>
<evidence type="ECO:0000256" key="3">
    <source>
        <dbReference type="ARBA" id="ARBA00022679"/>
    </source>
</evidence>
<dbReference type="InterPro" id="IPR005790">
    <property type="entry name" value="DNA_polIII_delta"/>
</dbReference>
<evidence type="ECO:0000256" key="5">
    <source>
        <dbReference type="ARBA" id="ARBA00022705"/>
    </source>
</evidence>
<dbReference type="AlphaFoldDB" id="A0A7X3LTJ7"/>
<evidence type="ECO:0000313" key="11">
    <source>
        <dbReference type="Proteomes" id="UP000433101"/>
    </source>
</evidence>
<dbReference type="Gene3D" id="1.20.272.10">
    <property type="match status" value="1"/>
</dbReference>
<dbReference type="PANTHER" id="PTHR34388:SF1">
    <property type="entry name" value="DNA POLYMERASE III SUBUNIT DELTA"/>
    <property type="match status" value="1"/>
</dbReference>
<evidence type="ECO:0000256" key="7">
    <source>
        <dbReference type="ARBA" id="ARBA00034754"/>
    </source>
</evidence>
<dbReference type="InterPro" id="IPR027417">
    <property type="entry name" value="P-loop_NTPase"/>
</dbReference>
<dbReference type="GO" id="GO:0003677">
    <property type="term" value="F:DNA binding"/>
    <property type="evidence" value="ECO:0007669"/>
    <property type="project" value="InterPro"/>
</dbReference>
<evidence type="ECO:0000256" key="6">
    <source>
        <dbReference type="ARBA" id="ARBA00022932"/>
    </source>
</evidence>
<keyword evidence="11" id="KW-1185">Reference proteome</keyword>